<proteinExistence type="predicted"/>
<dbReference type="RefSeq" id="WP_145365730.1">
    <property type="nucleotide sequence ID" value="NZ_CP036268.1"/>
</dbReference>
<evidence type="ECO:0000256" key="7">
    <source>
        <dbReference type="ARBA" id="ARBA00023136"/>
    </source>
</evidence>
<keyword evidence="4" id="KW-0808">Transferase</keyword>
<feature type="transmembrane region" description="Helical" evidence="8">
    <location>
        <begin position="200"/>
        <end position="219"/>
    </location>
</feature>
<keyword evidence="6 8" id="KW-1133">Transmembrane helix</keyword>
<accession>A0A517R6Z5</accession>
<dbReference type="GO" id="GO:0016763">
    <property type="term" value="F:pentosyltransferase activity"/>
    <property type="evidence" value="ECO:0007669"/>
    <property type="project" value="TreeGrafter"/>
</dbReference>
<dbReference type="OrthoDB" id="244175at2"/>
<organism evidence="9 10">
    <name type="scientific">Stratiformator vulcanicus</name>
    <dbReference type="NCBI Taxonomy" id="2527980"/>
    <lineage>
        <taxon>Bacteria</taxon>
        <taxon>Pseudomonadati</taxon>
        <taxon>Planctomycetota</taxon>
        <taxon>Planctomycetia</taxon>
        <taxon>Planctomycetales</taxon>
        <taxon>Planctomycetaceae</taxon>
        <taxon>Stratiformator</taxon>
    </lineage>
</organism>
<evidence type="ECO:0000256" key="2">
    <source>
        <dbReference type="ARBA" id="ARBA00022475"/>
    </source>
</evidence>
<dbReference type="GO" id="GO:0005886">
    <property type="term" value="C:plasma membrane"/>
    <property type="evidence" value="ECO:0007669"/>
    <property type="project" value="UniProtKB-SubCell"/>
</dbReference>
<dbReference type="AlphaFoldDB" id="A0A517R6Z5"/>
<feature type="transmembrane region" description="Helical" evidence="8">
    <location>
        <begin position="273"/>
        <end position="293"/>
    </location>
</feature>
<feature type="transmembrane region" description="Helical" evidence="8">
    <location>
        <begin position="394"/>
        <end position="413"/>
    </location>
</feature>
<evidence type="ECO:0000256" key="5">
    <source>
        <dbReference type="ARBA" id="ARBA00022692"/>
    </source>
</evidence>
<comment type="subcellular location">
    <subcellularLocation>
        <location evidence="1">Cell membrane</location>
        <topology evidence="1">Multi-pass membrane protein</topology>
    </subcellularLocation>
</comment>
<evidence type="ECO:0000313" key="10">
    <source>
        <dbReference type="Proteomes" id="UP000317318"/>
    </source>
</evidence>
<keyword evidence="5 8" id="KW-0812">Transmembrane</keyword>
<dbReference type="InterPro" id="IPR050297">
    <property type="entry name" value="LipidA_mod_glycosyltrf_83"/>
</dbReference>
<feature type="transmembrane region" description="Helical" evidence="8">
    <location>
        <begin position="148"/>
        <end position="171"/>
    </location>
</feature>
<evidence type="ECO:0000256" key="1">
    <source>
        <dbReference type="ARBA" id="ARBA00004651"/>
    </source>
</evidence>
<dbReference type="PANTHER" id="PTHR33908">
    <property type="entry name" value="MANNOSYLTRANSFERASE YKCB-RELATED"/>
    <property type="match status" value="1"/>
</dbReference>
<evidence type="ECO:0000256" key="6">
    <source>
        <dbReference type="ARBA" id="ARBA00022989"/>
    </source>
</evidence>
<name>A0A517R6Z5_9PLAN</name>
<sequence>MPRRPKKSAEVQPADQPTWLGLSFARCKGFLSRRRFSLLLSVAVFCVVTLGIDHGGHYPNLPEGPGLTIDEIFNVQEGVRLEVGVRYWLLGAMSLREVFGESEDLGPRAEFGYHLPDHPPLGRYLLGAAHNVTRTLVPPAEVEPPHPFTIAAARVGSAAAFALTVLLVSLYGEIHWGRAAGLCGGLSLALMPRVLGHAHLASLETMIGLAYTAFTLHVAATWRAERGVPGFIAIVTGLLWGLALLTKIQAVLLPIPLTIWALWHWRFRAVRPLVIVAIVGLGTFFVGWPWLWLDPLTHAREYFASAADRQPLHVFYFGRQWNDVSVPWHYPWLMSLVTTPVMLLGLGLLGLVGRISGEGGLRARTDVQWIAAAGLFPLIVFSTAAAVYDGVRLFLISFPLLAVLVGRGTEVFFEWATRQRWPVRLSGALIAVLLLSQTIGIAVMRPVYLSSYNLSIGGIAGAERLGFEVNYWSDAITRSVLTELAENVPGGQKVAVGPVLFPFQLQTLRTQSPVLPADQSIELIEFRPGEPIDADWLVVFERKAELGDAADIASLASEWEPVAVIRRGGVVLGGLFHRKRLIE</sequence>
<dbReference type="PANTHER" id="PTHR33908:SF11">
    <property type="entry name" value="MEMBRANE PROTEIN"/>
    <property type="match status" value="1"/>
</dbReference>
<keyword evidence="2" id="KW-1003">Cell membrane</keyword>
<evidence type="ECO:0000256" key="8">
    <source>
        <dbReference type="SAM" id="Phobius"/>
    </source>
</evidence>
<keyword evidence="7 8" id="KW-0472">Membrane</keyword>
<feature type="transmembrane region" description="Helical" evidence="8">
    <location>
        <begin position="332"/>
        <end position="355"/>
    </location>
</feature>
<gene>
    <name evidence="9" type="ORF">Pan189_40120</name>
</gene>
<evidence type="ECO:0000256" key="3">
    <source>
        <dbReference type="ARBA" id="ARBA00022676"/>
    </source>
</evidence>
<feature type="transmembrane region" description="Helical" evidence="8">
    <location>
        <begin position="425"/>
        <end position="444"/>
    </location>
</feature>
<feature type="transmembrane region" description="Helical" evidence="8">
    <location>
        <begin position="367"/>
        <end position="388"/>
    </location>
</feature>
<feature type="transmembrane region" description="Helical" evidence="8">
    <location>
        <begin position="36"/>
        <end position="52"/>
    </location>
</feature>
<dbReference type="Proteomes" id="UP000317318">
    <property type="component" value="Chromosome"/>
</dbReference>
<dbReference type="KEGG" id="svp:Pan189_40120"/>
<evidence type="ECO:0000256" key="4">
    <source>
        <dbReference type="ARBA" id="ARBA00022679"/>
    </source>
</evidence>
<keyword evidence="3" id="KW-0328">Glycosyltransferase</keyword>
<reference evidence="9 10" key="1">
    <citation type="submission" date="2019-02" db="EMBL/GenBank/DDBJ databases">
        <title>Deep-cultivation of Planctomycetes and their phenomic and genomic characterization uncovers novel biology.</title>
        <authorList>
            <person name="Wiegand S."/>
            <person name="Jogler M."/>
            <person name="Boedeker C."/>
            <person name="Pinto D."/>
            <person name="Vollmers J."/>
            <person name="Rivas-Marin E."/>
            <person name="Kohn T."/>
            <person name="Peeters S.H."/>
            <person name="Heuer A."/>
            <person name="Rast P."/>
            <person name="Oberbeckmann S."/>
            <person name="Bunk B."/>
            <person name="Jeske O."/>
            <person name="Meyerdierks A."/>
            <person name="Storesund J.E."/>
            <person name="Kallscheuer N."/>
            <person name="Luecker S."/>
            <person name="Lage O.M."/>
            <person name="Pohl T."/>
            <person name="Merkel B.J."/>
            <person name="Hornburger P."/>
            <person name="Mueller R.-W."/>
            <person name="Bruemmer F."/>
            <person name="Labrenz M."/>
            <person name="Spormann A.M."/>
            <person name="Op den Camp H."/>
            <person name="Overmann J."/>
            <person name="Amann R."/>
            <person name="Jetten M.S.M."/>
            <person name="Mascher T."/>
            <person name="Medema M.H."/>
            <person name="Devos D.P."/>
            <person name="Kaster A.-K."/>
            <person name="Ovreas L."/>
            <person name="Rohde M."/>
            <person name="Galperin M.Y."/>
            <person name="Jogler C."/>
        </authorList>
    </citation>
    <scope>NUCLEOTIDE SEQUENCE [LARGE SCALE GENOMIC DNA]</scope>
    <source>
        <strain evidence="9 10">Pan189</strain>
    </source>
</reference>
<feature type="transmembrane region" description="Helical" evidence="8">
    <location>
        <begin position="231"/>
        <end position="261"/>
    </location>
</feature>
<keyword evidence="10" id="KW-1185">Reference proteome</keyword>
<dbReference type="EMBL" id="CP036268">
    <property type="protein sequence ID" value="QDT39603.1"/>
    <property type="molecule type" value="Genomic_DNA"/>
</dbReference>
<protein>
    <submittedName>
        <fullName evidence="9">Uncharacterized protein</fullName>
    </submittedName>
</protein>
<dbReference type="GO" id="GO:0009103">
    <property type="term" value="P:lipopolysaccharide biosynthetic process"/>
    <property type="evidence" value="ECO:0007669"/>
    <property type="project" value="UniProtKB-ARBA"/>
</dbReference>
<evidence type="ECO:0000313" key="9">
    <source>
        <dbReference type="EMBL" id="QDT39603.1"/>
    </source>
</evidence>